<dbReference type="GO" id="GO:0003677">
    <property type="term" value="F:DNA binding"/>
    <property type="evidence" value="ECO:0007669"/>
    <property type="project" value="UniProtKB-KW"/>
</dbReference>
<dbReference type="SUPFAM" id="SSF53271">
    <property type="entry name" value="PRTase-like"/>
    <property type="match status" value="1"/>
</dbReference>
<dbReference type="NCBIfam" id="TIGR01743">
    <property type="entry name" value="purR_Bsub"/>
    <property type="match status" value="1"/>
</dbReference>
<dbReference type="InterPro" id="IPR029057">
    <property type="entry name" value="PRTase-like"/>
</dbReference>
<dbReference type="GO" id="GO:0045982">
    <property type="term" value="P:negative regulation of purine nucleobase metabolic process"/>
    <property type="evidence" value="ECO:0007669"/>
    <property type="project" value="InterPro"/>
</dbReference>
<evidence type="ECO:0000256" key="3">
    <source>
        <dbReference type="ARBA" id="ARBA00023125"/>
    </source>
</evidence>
<sequence>MKRSDRLIGMTEYVLEHPMQLISLPFFSERYQAAKSSISEDLTIMNNMLKEEGIGYLESIAGAAGGVRYIPKYNDQHSLTFLETLANRLEDPTRILPGGYLFMSDLLGEPKTVRNIGRLFATAFSHLDIEAVVTVATKGIPIAYAVAAFLNVPVIIVRRDPKITEGSTVSINYVSGSSRKIQTMVLTKRSLKNGTKVCIIDDFMKAGGTIDGMKSLLKEFNAEVKGIGVLAEAEDEEDERVVTDYLSLLQISNVDVKNAKIDVSLGNYFDYVN</sequence>
<dbReference type="InterPro" id="IPR050118">
    <property type="entry name" value="Pur/Pyrimidine_PRTase"/>
</dbReference>
<evidence type="ECO:0000256" key="2">
    <source>
        <dbReference type="ARBA" id="ARBA00023015"/>
    </source>
</evidence>
<proteinExistence type="inferred from homology"/>
<comment type="subunit">
    <text evidence="1">Homodimer.</text>
</comment>
<dbReference type="EMBL" id="QJJR01000012">
    <property type="protein sequence ID" value="PXW88473.1"/>
    <property type="molecule type" value="Genomic_DNA"/>
</dbReference>
<gene>
    <name evidence="8" type="ORF">DES38_11241</name>
</gene>
<feature type="domain" description="Phosphoribosyltransferase" evidence="6">
    <location>
        <begin position="107"/>
        <end position="255"/>
    </location>
</feature>
<feature type="domain" description="Bacterial purine repressor N-terminal" evidence="7">
    <location>
        <begin position="2"/>
        <end position="71"/>
    </location>
</feature>
<dbReference type="Gene3D" id="1.10.10.10">
    <property type="entry name" value="Winged helix-like DNA-binding domain superfamily/Winged helix DNA-binding domain"/>
    <property type="match status" value="1"/>
</dbReference>
<evidence type="ECO:0000313" key="8">
    <source>
        <dbReference type="EMBL" id="PXW88473.1"/>
    </source>
</evidence>
<comment type="similarity">
    <text evidence="5">Belongs to the purine/pyrimidine phosphoribosyltransferase family. PurR subfamily.</text>
</comment>
<evidence type="ECO:0000256" key="1">
    <source>
        <dbReference type="ARBA" id="ARBA00011738"/>
    </source>
</evidence>
<name>A0A2V3W2A7_9BACI</name>
<organism evidence="8 9">
    <name type="scientific">Streptohalobacillus salinus</name>
    <dbReference type="NCBI Taxonomy" id="621096"/>
    <lineage>
        <taxon>Bacteria</taxon>
        <taxon>Bacillati</taxon>
        <taxon>Bacillota</taxon>
        <taxon>Bacilli</taxon>
        <taxon>Bacillales</taxon>
        <taxon>Bacillaceae</taxon>
        <taxon>Streptohalobacillus</taxon>
    </lineage>
</organism>
<dbReference type="InterPro" id="IPR000836">
    <property type="entry name" value="PRTase_dom"/>
</dbReference>
<evidence type="ECO:0000256" key="5">
    <source>
        <dbReference type="ARBA" id="ARBA00049656"/>
    </source>
</evidence>
<dbReference type="InterPro" id="IPR036390">
    <property type="entry name" value="WH_DNA-bd_sf"/>
</dbReference>
<reference evidence="8 9" key="1">
    <citation type="submission" date="2018-05" db="EMBL/GenBank/DDBJ databases">
        <title>Genomic Encyclopedia of Type Strains, Phase IV (KMG-IV): sequencing the most valuable type-strain genomes for metagenomic binning, comparative biology and taxonomic classification.</title>
        <authorList>
            <person name="Goeker M."/>
        </authorList>
    </citation>
    <scope>NUCLEOTIDE SEQUENCE [LARGE SCALE GENOMIC DNA]</scope>
    <source>
        <strain evidence="8 9">DSM 22440</strain>
    </source>
</reference>
<evidence type="ECO:0000256" key="4">
    <source>
        <dbReference type="ARBA" id="ARBA00023163"/>
    </source>
</evidence>
<comment type="caution">
    <text evidence="8">The sequence shown here is derived from an EMBL/GenBank/DDBJ whole genome shotgun (WGS) entry which is preliminary data.</text>
</comment>
<keyword evidence="2" id="KW-0805">Transcription regulation</keyword>
<dbReference type="PANTHER" id="PTHR43864:SF2">
    <property type="entry name" value="PUR OPERON REPRESSOR"/>
    <property type="match status" value="1"/>
</dbReference>
<dbReference type="GO" id="GO:0045892">
    <property type="term" value="P:negative regulation of DNA-templated transcription"/>
    <property type="evidence" value="ECO:0007669"/>
    <property type="project" value="InterPro"/>
</dbReference>
<accession>A0A2V3W2A7</accession>
<dbReference type="OrthoDB" id="4213751at2"/>
<dbReference type="InterPro" id="IPR015265">
    <property type="entry name" value="PuR_N"/>
</dbReference>
<protein>
    <submittedName>
        <fullName evidence="8">Purine operon repressor PurR</fullName>
    </submittedName>
</protein>
<keyword evidence="9" id="KW-1185">Reference proteome</keyword>
<dbReference type="InterPro" id="IPR010078">
    <property type="entry name" value="PurR_Bsub"/>
</dbReference>
<dbReference type="RefSeq" id="WP_110251883.1">
    <property type="nucleotide sequence ID" value="NZ_QJJR01000012.1"/>
</dbReference>
<dbReference type="SUPFAM" id="SSF46785">
    <property type="entry name" value="Winged helix' DNA-binding domain"/>
    <property type="match status" value="1"/>
</dbReference>
<dbReference type="PANTHER" id="PTHR43864">
    <property type="entry name" value="HYPOXANTHINE/GUANINE PHOSPHORIBOSYLTRANSFERASE"/>
    <property type="match status" value="1"/>
</dbReference>
<dbReference type="Proteomes" id="UP000247922">
    <property type="component" value="Unassembled WGS sequence"/>
</dbReference>
<dbReference type="CDD" id="cd06223">
    <property type="entry name" value="PRTases_typeI"/>
    <property type="match status" value="1"/>
</dbReference>
<evidence type="ECO:0000313" key="9">
    <source>
        <dbReference type="Proteomes" id="UP000247922"/>
    </source>
</evidence>
<evidence type="ECO:0000259" key="7">
    <source>
        <dbReference type="Pfam" id="PF09182"/>
    </source>
</evidence>
<dbReference type="InterPro" id="IPR036388">
    <property type="entry name" value="WH-like_DNA-bd_sf"/>
</dbReference>
<keyword evidence="3" id="KW-0238">DNA-binding</keyword>
<dbReference type="AlphaFoldDB" id="A0A2V3W2A7"/>
<dbReference type="Pfam" id="PF09182">
    <property type="entry name" value="PuR_N"/>
    <property type="match status" value="1"/>
</dbReference>
<dbReference type="Gene3D" id="3.40.50.2020">
    <property type="match status" value="1"/>
</dbReference>
<evidence type="ECO:0000259" key="6">
    <source>
        <dbReference type="Pfam" id="PF00156"/>
    </source>
</evidence>
<dbReference type="Pfam" id="PF00156">
    <property type="entry name" value="Pribosyltran"/>
    <property type="match status" value="1"/>
</dbReference>
<keyword evidence="4" id="KW-0804">Transcription</keyword>